<accession>A0ABP9LLF3</accession>
<evidence type="ECO:0000313" key="1">
    <source>
        <dbReference type="EMBL" id="GAA5078610.1"/>
    </source>
</evidence>
<gene>
    <name evidence="1" type="ORF">GCM10025759_25890</name>
</gene>
<sequence length="96" mass="10752">MTAAVPRLPEAEVRAALHAEQWERAFELLDEHDRELRLALDGVDLTGPAAAPWRELLERQNALLGDLTLVRDEIARNLARLGRDRRGALAYRTTAG</sequence>
<evidence type="ECO:0008006" key="3">
    <source>
        <dbReference type="Google" id="ProtNLM"/>
    </source>
</evidence>
<proteinExistence type="predicted"/>
<organism evidence="1 2">
    <name type="scientific">Lysobacter panacisoli</name>
    <dbReference type="NCBI Taxonomy" id="1255263"/>
    <lineage>
        <taxon>Bacteria</taxon>
        <taxon>Pseudomonadati</taxon>
        <taxon>Pseudomonadota</taxon>
        <taxon>Gammaproteobacteria</taxon>
        <taxon>Lysobacterales</taxon>
        <taxon>Lysobacteraceae</taxon>
        <taxon>Lysobacter</taxon>
    </lineage>
</organism>
<keyword evidence="2" id="KW-1185">Reference proteome</keyword>
<evidence type="ECO:0000313" key="2">
    <source>
        <dbReference type="Proteomes" id="UP001501083"/>
    </source>
</evidence>
<name>A0ABP9LLF3_9GAMM</name>
<dbReference type="EMBL" id="BAABKY010000002">
    <property type="protein sequence ID" value="GAA5078610.1"/>
    <property type="molecule type" value="Genomic_DNA"/>
</dbReference>
<dbReference type="RefSeq" id="WP_158984536.1">
    <property type="nucleotide sequence ID" value="NZ_BAABKY010000002.1"/>
</dbReference>
<comment type="caution">
    <text evidence="1">The sequence shown here is derived from an EMBL/GenBank/DDBJ whole genome shotgun (WGS) entry which is preliminary data.</text>
</comment>
<protein>
    <recommendedName>
        <fullName evidence="3">Flagellar protein FliT</fullName>
    </recommendedName>
</protein>
<dbReference type="Proteomes" id="UP001501083">
    <property type="component" value="Unassembled WGS sequence"/>
</dbReference>
<reference evidence="2" key="1">
    <citation type="journal article" date="2019" name="Int. J. Syst. Evol. Microbiol.">
        <title>The Global Catalogue of Microorganisms (GCM) 10K type strain sequencing project: providing services to taxonomists for standard genome sequencing and annotation.</title>
        <authorList>
            <consortium name="The Broad Institute Genomics Platform"/>
            <consortium name="The Broad Institute Genome Sequencing Center for Infectious Disease"/>
            <person name="Wu L."/>
            <person name="Ma J."/>
        </authorList>
    </citation>
    <scope>NUCLEOTIDE SEQUENCE [LARGE SCALE GENOMIC DNA]</scope>
    <source>
        <strain evidence="2">JCM 19212</strain>
    </source>
</reference>